<feature type="transmembrane region" description="Helical" evidence="6">
    <location>
        <begin position="179"/>
        <end position="197"/>
    </location>
</feature>
<dbReference type="PANTHER" id="PTHR32322">
    <property type="entry name" value="INNER MEMBRANE TRANSPORTER"/>
    <property type="match status" value="1"/>
</dbReference>
<protein>
    <submittedName>
        <fullName evidence="8">Drug/metabolite transporter (DMT)-like permease</fullName>
    </submittedName>
</protein>
<reference evidence="8 9" key="1">
    <citation type="submission" date="2019-03" db="EMBL/GenBank/DDBJ databases">
        <title>Genomic Encyclopedia of Type Strains, Phase III (KMG-III): the genomes of soil and plant-associated and newly described type strains.</title>
        <authorList>
            <person name="Whitman W."/>
        </authorList>
    </citation>
    <scope>NUCLEOTIDE SEQUENCE [LARGE SCALE GENOMIC DNA]</scope>
    <source>
        <strain evidence="8 9">CECT 8976</strain>
    </source>
</reference>
<sequence length="303" mass="32259">MDRRYLAALVAATFLFGSTFPASKLVLTQVGPLWTAAMRFACATLSLLPLVCWQRRRAPLAGRLPLGRLALIGALQTAGSMGFLNLGLRHTAAPRAAILMACTPLLVALLSRLWLKTPIRPLAWTGLGLALCGVVLCVSPGGLAAPQAGDLLVLGGALCWAVATLVIKRMPVVLDIWRLSFWQMLFGSLLLAGLARWQGEPMHWPHAAALAAFVWLALPATTGAMALWFLALQWGGAVRTSGFLFLSPLFATLLSWWLFGRPLSWPEAAGGVLVGAGLYALARGAEAPAEITFVSRCAHVACD</sequence>
<comment type="similarity">
    <text evidence="2">Belongs to the EamA transporter family.</text>
</comment>
<keyword evidence="4 6" id="KW-1133">Transmembrane helix</keyword>
<keyword evidence="3 6" id="KW-0812">Transmembrane</keyword>
<accession>A0A4R7BD66</accession>
<feature type="transmembrane region" description="Helical" evidence="6">
    <location>
        <begin position="31"/>
        <end position="53"/>
    </location>
</feature>
<name>A0A4R7BD66_9NEIS</name>
<evidence type="ECO:0000256" key="5">
    <source>
        <dbReference type="ARBA" id="ARBA00023136"/>
    </source>
</evidence>
<dbReference type="Proteomes" id="UP000295611">
    <property type="component" value="Unassembled WGS sequence"/>
</dbReference>
<dbReference type="PANTHER" id="PTHR32322:SF2">
    <property type="entry name" value="EAMA DOMAIN-CONTAINING PROTEIN"/>
    <property type="match status" value="1"/>
</dbReference>
<feature type="transmembrane region" description="Helical" evidence="6">
    <location>
        <begin position="96"/>
        <end position="115"/>
    </location>
</feature>
<dbReference type="EMBL" id="SNZP01000001">
    <property type="protein sequence ID" value="TDR82918.1"/>
    <property type="molecule type" value="Genomic_DNA"/>
</dbReference>
<dbReference type="InterPro" id="IPR050638">
    <property type="entry name" value="AA-Vitamin_Transporters"/>
</dbReference>
<feature type="transmembrane region" description="Helical" evidence="6">
    <location>
        <begin position="122"/>
        <end position="145"/>
    </location>
</feature>
<gene>
    <name evidence="8" type="ORF">DFP86_101312</name>
</gene>
<evidence type="ECO:0000256" key="4">
    <source>
        <dbReference type="ARBA" id="ARBA00022989"/>
    </source>
</evidence>
<feature type="transmembrane region" description="Helical" evidence="6">
    <location>
        <begin position="151"/>
        <end position="167"/>
    </location>
</feature>
<evidence type="ECO:0000256" key="6">
    <source>
        <dbReference type="SAM" id="Phobius"/>
    </source>
</evidence>
<dbReference type="GO" id="GO:0016020">
    <property type="term" value="C:membrane"/>
    <property type="evidence" value="ECO:0007669"/>
    <property type="project" value="UniProtKB-SubCell"/>
</dbReference>
<dbReference type="InterPro" id="IPR037185">
    <property type="entry name" value="EmrE-like"/>
</dbReference>
<feature type="transmembrane region" description="Helical" evidence="6">
    <location>
        <begin position="65"/>
        <end position="84"/>
    </location>
</feature>
<evidence type="ECO:0000259" key="7">
    <source>
        <dbReference type="Pfam" id="PF00892"/>
    </source>
</evidence>
<feature type="transmembrane region" description="Helical" evidence="6">
    <location>
        <begin position="209"/>
        <end position="230"/>
    </location>
</feature>
<proteinExistence type="inferred from homology"/>
<organism evidence="8 9">
    <name type="scientific">Paludibacterium purpuratum</name>
    <dbReference type="NCBI Taxonomy" id="1144873"/>
    <lineage>
        <taxon>Bacteria</taxon>
        <taxon>Pseudomonadati</taxon>
        <taxon>Pseudomonadota</taxon>
        <taxon>Betaproteobacteria</taxon>
        <taxon>Neisseriales</taxon>
        <taxon>Chromobacteriaceae</taxon>
        <taxon>Paludibacterium</taxon>
    </lineage>
</organism>
<comment type="subcellular location">
    <subcellularLocation>
        <location evidence="1">Membrane</location>
        <topology evidence="1">Multi-pass membrane protein</topology>
    </subcellularLocation>
</comment>
<feature type="transmembrane region" description="Helical" evidence="6">
    <location>
        <begin position="242"/>
        <end position="259"/>
    </location>
</feature>
<keyword evidence="9" id="KW-1185">Reference proteome</keyword>
<evidence type="ECO:0000313" key="8">
    <source>
        <dbReference type="EMBL" id="TDR82918.1"/>
    </source>
</evidence>
<dbReference type="AlphaFoldDB" id="A0A4R7BD66"/>
<dbReference type="RefSeq" id="WP_133678235.1">
    <property type="nucleotide sequence ID" value="NZ_SNZP01000001.1"/>
</dbReference>
<dbReference type="InterPro" id="IPR000620">
    <property type="entry name" value="EamA_dom"/>
</dbReference>
<feature type="domain" description="EamA" evidence="7">
    <location>
        <begin position="7"/>
        <end position="137"/>
    </location>
</feature>
<evidence type="ECO:0000256" key="2">
    <source>
        <dbReference type="ARBA" id="ARBA00007362"/>
    </source>
</evidence>
<evidence type="ECO:0000313" key="9">
    <source>
        <dbReference type="Proteomes" id="UP000295611"/>
    </source>
</evidence>
<dbReference type="OrthoDB" id="5430053at2"/>
<feature type="domain" description="EamA" evidence="7">
    <location>
        <begin position="148"/>
        <end position="281"/>
    </location>
</feature>
<dbReference type="Pfam" id="PF00892">
    <property type="entry name" value="EamA"/>
    <property type="match status" value="2"/>
</dbReference>
<comment type="caution">
    <text evidence="8">The sequence shown here is derived from an EMBL/GenBank/DDBJ whole genome shotgun (WGS) entry which is preliminary data.</text>
</comment>
<evidence type="ECO:0000256" key="1">
    <source>
        <dbReference type="ARBA" id="ARBA00004141"/>
    </source>
</evidence>
<dbReference type="SUPFAM" id="SSF103481">
    <property type="entry name" value="Multidrug resistance efflux transporter EmrE"/>
    <property type="match status" value="2"/>
</dbReference>
<keyword evidence="5 6" id="KW-0472">Membrane</keyword>
<evidence type="ECO:0000256" key="3">
    <source>
        <dbReference type="ARBA" id="ARBA00022692"/>
    </source>
</evidence>